<dbReference type="EMBL" id="RJJR01000004">
    <property type="protein sequence ID" value="RNI37845.1"/>
    <property type="molecule type" value="Genomic_DNA"/>
</dbReference>
<protein>
    <recommendedName>
        <fullName evidence="4">Outer membrane protein beta-barrel domain-containing protein</fullName>
    </recommendedName>
</protein>
<evidence type="ECO:0000313" key="2">
    <source>
        <dbReference type="EMBL" id="RNI37845.1"/>
    </source>
</evidence>
<proteinExistence type="predicted"/>
<keyword evidence="1" id="KW-0732">Signal</keyword>
<dbReference type="Proteomes" id="UP000267223">
    <property type="component" value="Unassembled WGS sequence"/>
</dbReference>
<comment type="caution">
    <text evidence="2">The sequence shown here is derived from an EMBL/GenBank/DDBJ whole genome shotgun (WGS) entry which is preliminary data.</text>
</comment>
<gene>
    <name evidence="2" type="ORF">EFY79_06245</name>
</gene>
<name>A0A3M9NK56_9BACT</name>
<dbReference type="PROSITE" id="PS51257">
    <property type="entry name" value="PROKAR_LIPOPROTEIN"/>
    <property type="match status" value="1"/>
</dbReference>
<accession>A0A3M9NK56</accession>
<evidence type="ECO:0000313" key="3">
    <source>
        <dbReference type="Proteomes" id="UP000267223"/>
    </source>
</evidence>
<feature type="signal peptide" evidence="1">
    <location>
        <begin position="1"/>
        <end position="28"/>
    </location>
</feature>
<sequence length="185" mass="20346">MSVLKQKTFMKRITILIVFAIASLACFAQDNEPHVITNKSFYAEIGGPGILFSANYDSRFNKTPFGFGGRVGLGFVSADESDYMNGNYTFKRSTALTLPVQLNYIFGQTNSVNAFEVGFGFTYVSKQLDIFNFYDKKGPNLYGTAAFMYRRVPVNGGFSWRIGFTPLVGNGNVQASGGASVGYNF</sequence>
<evidence type="ECO:0008006" key="4">
    <source>
        <dbReference type="Google" id="ProtNLM"/>
    </source>
</evidence>
<organism evidence="2 3">
    <name type="scientific">Hanamia caeni</name>
    <dbReference type="NCBI Taxonomy" id="2294116"/>
    <lineage>
        <taxon>Bacteria</taxon>
        <taxon>Pseudomonadati</taxon>
        <taxon>Bacteroidota</taxon>
        <taxon>Chitinophagia</taxon>
        <taxon>Chitinophagales</taxon>
        <taxon>Chitinophagaceae</taxon>
        <taxon>Hanamia</taxon>
    </lineage>
</organism>
<reference evidence="2 3" key="1">
    <citation type="submission" date="2018-11" db="EMBL/GenBank/DDBJ databases">
        <title>Draft genome sequence of Ferruginibacter sp. BO-59.</title>
        <authorList>
            <person name="Im W.T."/>
        </authorList>
    </citation>
    <scope>NUCLEOTIDE SEQUENCE [LARGE SCALE GENOMIC DNA]</scope>
    <source>
        <strain evidence="2 3">BO-59</strain>
    </source>
</reference>
<dbReference type="AlphaFoldDB" id="A0A3M9NK56"/>
<evidence type="ECO:0000256" key="1">
    <source>
        <dbReference type="SAM" id="SignalP"/>
    </source>
</evidence>
<keyword evidence="3" id="KW-1185">Reference proteome</keyword>
<feature type="chain" id="PRO_5018273909" description="Outer membrane protein beta-barrel domain-containing protein" evidence="1">
    <location>
        <begin position="29"/>
        <end position="185"/>
    </location>
</feature>